<evidence type="ECO:0000313" key="3">
    <source>
        <dbReference type="Proteomes" id="UP000005237"/>
    </source>
</evidence>
<feature type="transmembrane region" description="Helical" evidence="1">
    <location>
        <begin position="88"/>
        <end position="108"/>
    </location>
</feature>
<protein>
    <submittedName>
        <fullName evidence="2">Uncharacterized protein</fullName>
    </submittedName>
</protein>
<keyword evidence="1" id="KW-0812">Transmembrane</keyword>
<reference evidence="2" key="2">
    <citation type="submission" date="2022-06" db="UniProtKB">
        <authorList>
            <consortium name="EnsemblMetazoa"/>
        </authorList>
    </citation>
    <scope>IDENTIFICATION</scope>
    <source>
        <strain evidence="2">DF5081</strain>
    </source>
</reference>
<reference evidence="3" key="1">
    <citation type="submission" date="2010-08" db="EMBL/GenBank/DDBJ databases">
        <authorList>
            <consortium name="Caenorhabditis japonica Sequencing Consortium"/>
            <person name="Wilson R.K."/>
        </authorList>
    </citation>
    <scope>NUCLEOTIDE SEQUENCE [LARGE SCALE GENOMIC DNA]</scope>
    <source>
        <strain evidence="3">DF5081</strain>
    </source>
</reference>
<organism evidence="2 3">
    <name type="scientific">Caenorhabditis japonica</name>
    <dbReference type="NCBI Taxonomy" id="281687"/>
    <lineage>
        <taxon>Eukaryota</taxon>
        <taxon>Metazoa</taxon>
        <taxon>Ecdysozoa</taxon>
        <taxon>Nematoda</taxon>
        <taxon>Chromadorea</taxon>
        <taxon>Rhabditida</taxon>
        <taxon>Rhabditina</taxon>
        <taxon>Rhabditomorpha</taxon>
        <taxon>Rhabditoidea</taxon>
        <taxon>Rhabditidae</taxon>
        <taxon>Peloderinae</taxon>
        <taxon>Caenorhabditis</taxon>
    </lineage>
</organism>
<dbReference type="Proteomes" id="UP000005237">
    <property type="component" value="Unassembled WGS sequence"/>
</dbReference>
<dbReference type="EnsemblMetazoa" id="CJA01465.1">
    <property type="protein sequence ID" value="CJA01465.1"/>
    <property type="gene ID" value="WBGene00120669"/>
</dbReference>
<evidence type="ECO:0000256" key="1">
    <source>
        <dbReference type="SAM" id="Phobius"/>
    </source>
</evidence>
<keyword evidence="1" id="KW-1133">Transmembrane helix</keyword>
<accession>A0A8R1HLU9</accession>
<evidence type="ECO:0000313" key="2">
    <source>
        <dbReference type="EnsemblMetazoa" id="CJA01465.1"/>
    </source>
</evidence>
<proteinExistence type="predicted"/>
<sequence>MRTTLTAARTASQRIATHHNTTQLIRWAARSITKTKSVCTMFFKKINPVAFPVKVQEGVLQEVRTESPTNNEKELMIMYAEMHQSTRIELVAFIGIILLLICGFFAAIKFT</sequence>
<name>A0A8R1HLU9_CAEJA</name>
<keyword evidence="1" id="KW-0472">Membrane</keyword>
<keyword evidence="3" id="KW-1185">Reference proteome</keyword>
<dbReference type="AlphaFoldDB" id="A0A8R1HLU9"/>